<proteinExistence type="predicted"/>
<dbReference type="EMBL" id="JAGSOV010000024">
    <property type="protein sequence ID" value="MCO1655782.1"/>
    <property type="molecule type" value="Genomic_DNA"/>
</dbReference>
<keyword evidence="3" id="KW-1185">Reference proteome</keyword>
<organism evidence="2 3">
    <name type="scientific">Pseudonocardia humida</name>
    <dbReference type="NCBI Taxonomy" id="2800819"/>
    <lineage>
        <taxon>Bacteria</taxon>
        <taxon>Bacillati</taxon>
        <taxon>Actinomycetota</taxon>
        <taxon>Actinomycetes</taxon>
        <taxon>Pseudonocardiales</taxon>
        <taxon>Pseudonocardiaceae</taxon>
        <taxon>Pseudonocardia</taxon>
    </lineage>
</organism>
<evidence type="ECO:0000256" key="1">
    <source>
        <dbReference type="SAM" id="MobiDB-lite"/>
    </source>
</evidence>
<reference evidence="2" key="1">
    <citation type="submission" date="2021-04" db="EMBL/GenBank/DDBJ databases">
        <title>Pseudonocardia sp. nov., isolated from sandy soil of mangrove forest.</title>
        <authorList>
            <person name="Zan Z."/>
            <person name="Huang R."/>
            <person name="Liu W."/>
        </authorList>
    </citation>
    <scope>NUCLEOTIDE SEQUENCE</scope>
    <source>
        <strain evidence="2">S2-4</strain>
    </source>
</reference>
<protein>
    <submittedName>
        <fullName evidence="2">Uncharacterized protein</fullName>
    </submittedName>
</protein>
<gene>
    <name evidence="2" type="ORF">KDL28_12035</name>
</gene>
<evidence type="ECO:0000313" key="3">
    <source>
        <dbReference type="Proteomes" id="UP001165283"/>
    </source>
</evidence>
<dbReference type="RefSeq" id="WP_252437890.1">
    <property type="nucleotide sequence ID" value="NZ_JAGSOV010000024.1"/>
</dbReference>
<sequence>MALTDHLAGLGPEPLTALLASRPDVLVEPVPRSFGEPAARSTGADSVGRALTG</sequence>
<comment type="caution">
    <text evidence="2">The sequence shown here is derived from an EMBL/GenBank/DDBJ whole genome shotgun (WGS) entry which is preliminary data.</text>
</comment>
<accession>A0ABT0ZYF8</accession>
<dbReference type="Proteomes" id="UP001165283">
    <property type="component" value="Unassembled WGS sequence"/>
</dbReference>
<name>A0ABT0ZYF8_9PSEU</name>
<feature type="region of interest" description="Disordered" evidence="1">
    <location>
        <begin position="30"/>
        <end position="53"/>
    </location>
</feature>
<evidence type="ECO:0000313" key="2">
    <source>
        <dbReference type="EMBL" id="MCO1655782.1"/>
    </source>
</evidence>